<comment type="subcellular location">
    <subcellularLocation>
        <location evidence="12">Cell membrane</location>
        <topology evidence="12">Peripheral membrane protein</topology>
        <orientation evidence="12">Cytoplasmic side</orientation>
    </subcellularLocation>
    <subcellularLocation>
        <location evidence="12">Cytoplasm</location>
    </subcellularLocation>
    <subcellularLocation>
        <location evidence="1">Membrane</location>
        <topology evidence="1">Peripheral membrane protein</topology>
    </subcellularLocation>
    <text evidence="12">Distribution is 50-50.</text>
</comment>
<keyword evidence="5 12" id="KW-0963">Cytoplasm</keyword>
<dbReference type="GO" id="GO:0005829">
    <property type="term" value="C:cytosol"/>
    <property type="evidence" value="ECO:0007669"/>
    <property type="project" value="TreeGrafter"/>
</dbReference>
<dbReference type="GO" id="GO:0031522">
    <property type="term" value="C:cell envelope Sec protein transport complex"/>
    <property type="evidence" value="ECO:0007669"/>
    <property type="project" value="TreeGrafter"/>
</dbReference>
<dbReference type="InterPro" id="IPR001650">
    <property type="entry name" value="Helicase_C-like"/>
</dbReference>
<evidence type="ECO:0000259" key="15">
    <source>
        <dbReference type="PROSITE" id="PS51196"/>
    </source>
</evidence>
<sequence length="794" mass="90260">MGSLSEKFSINSLRLRAIKKTLNKVNNYQDTMAKLTDKDLQAKTQEFKDRLAKGETLDDLLPEAFAAVREADRRILGMFPYDVQVMGAIALHQGFIAEMRTGEGKTLTATMPLYLNALTGRGVMLVTTNSYLSRRDGTEMGDVYRWMGLTIALGVPEDPLEKISVPEKRAIYASDIVYTTHSTLGFDYLIQNLADSATKQFLRDFNYAIVDEVDEVLLDSAQTPLIISGSPRVQSNYYNVANTFITTLEEDRDYKFDDERTNVWLTNKGIAGAEKFFGLENLFDAKHTEIVRHIILALKAHHLYEREEGYIVENDEIILLDAISGRSLEGNKLQAGQHQAIETKEAVERTPETRAMASVTYQNLFKLFDKLSGMTGTGRVADDEFIETYDMPVITIPTNRPIQRIDHKDLIYTSLPEKIMASMAFLKKVHATGQPILLVTATVEMSEIYSHLLLKEGIAHSVLNAYNTAKEAEMIAEAGQKGNVTVVTAIAGRGTDIKLGKGVAELGGLAVIGTERMPSKRIDLQMRGRSGRQGDPGMSQFFASLEDALLIKWGPAWLLDYLRKQLPKMDPENPKLLKSSRYHRILNQAQEASDSHGRQARQNSVEMDESIQVQREMIYSLRNQLIEQEKLEDVNLLEILDEVLTNFLSQEKEMTEEKLSRYVFDNLSYQFDDHEIDYGSQDSMKKALRRIFLKEMEDKEVQFGDKQDYINFQRMAILKAIDQAWIEQVDYLQQFRILVASRNSAQRNTTYEFHREALLTFQELELRVKESIIRNLALSMLAYNPKGELVAYFA</sequence>
<gene>
    <name evidence="12" type="primary">secA</name>
    <name evidence="16" type="ORF">A9Q68_09880</name>
</gene>
<keyword evidence="3 12" id="KW-0813">Transport</keyword>
<protein>
    <recommendedName>
        <fullName evidence="12">Protein translocase subunit SecA</fullName>
        <ecNumber evidence="12">7.4.2.8</ecNumber>
    </recommendedName>
</protein>
<evidence type="ECO:0000256" key="5">
    <source>
        <dbReference type="ARBA" id="ARBA00022490"/>
    </source>
</evidence>
<dbReference type="FunFam" id="3.40.50.300:FF:000429">
    <property type="entry name" value="Preprotein translocase subunit SecA"/>
    <property type="match status" value="1"/>
</dbReference>
<dbReference type="GO" id="GO:0043952">
    <property type="term" value="P:protein transport by the Sec complex"/>
    <property type="evidence" value="ECO:0007669"/>
    <property type="project" value="TreeGrafter"/>
</dbReference>
<evidence type="ECO:0000256" key="8">
    <source>
        <dbReference type="ARBA" id="ARBA00022927"/>
    </source>
</evidence>
<dbReference type="RefSeq" id="WP_071794554.1">
    <property type="nucleotide sequence ID" value="NZ_LZDD01000004.1"/>
</dbReference>
<dbReference type="PROSITE" id="PS51194">
    <property type="entry name" value="HELICASE_CTER"/>
    <property type="match status" value="1"/>
</dbReference>
<dbReference type="PROSITE" id="PS51196">
    <property type="entry name" value="SECA_MOTOR_DEAD"/>
    <property type="match status" value="1"/>
</dbReference>
<evidence type="ECO:0000256" key="4">
    <source>
        <dbReference type="ARBA" id="ARBA00022475"/>
    </source>
</evidence>
<dbReference type="InterPro" id="IPR000185">
    <property type="entry name" value="SecA"/>
</dbReference>
<dbReference type="NCBIfam" id="NF006630">
    <property type="entry name" value="PRK09200.1"/>
    <property type="match status" value="1"/>
</dbReference>
<dbReference type="SUPFAM" id="SSF81767">
    <property type="entry name" value="Pre-protein crosslinking domain of SecA"/>
    <property type="match status" value="1"/>
</dbReference>
<dbReference type="GO" id="GO:0008564">
    <property type="term" value="F:protein-exporting ATPase activity"/>
    <property type="evidence" value="ECO:0007669"/>
    <property type="project" value="UniProtKB-EC"/>
</dbReference>
<dbReference type="Gene3D" id="3.40.50.300">
    <property type="entry name" value="P-loop containing nucleotide triphosphate hydrolases"/>
    <property type="match status" value="2"/>
</dbReference>
<dbReference type="NCBIfam" id="TIGR03714">
    <property type="entry name" value="secA2"/>
    <property type="match status" value="1"/>
</dbReference>
<keyword evidence="17" id="KW-1185">Reference proteome</keyword>
<evidence type="ECO:0000313" key="17">
    <source>
        <dbReference type="Proteomes" id="UP000182015"/>
    </source>
</evidence>
<keyword evidence="11 12" id="KW-0472">Membrane</keyword>
<evidence type="ECO:0000256" key="1">
    <source>
        <dbReference type="ARBA" id="ARBA00004170"/>
    </source>
</evidence>
<evidence type="ECO:0000256" key="7">
    <source>
        <dbReference type="ARBA" id="ARBA00022840"/>
    </source>
</evidence>
<dbReference type="CDD" id="cd18803">
    <property type="entry name" value="SF2_C_secA"/>
    <property type="match status" value="1"/>
</dbReference>
<dbReference type="Gene3D" id="1.10.3060.10">
    <property type="entry name" value="Helical scaffold and wing domains of SecA"/>
    <property type="match status" value="1"/>
</dbReference>
<comment type="caution">
    <text evidence="16">The sequence shown here is derived from an EMBL/GenBank/DDBJ whole genome shotgun (WGS) entry which is preliminary data.</text>
</comment>
<feature type="binding site" evidence="12">
    <location>
        <begin position="102"/>
        <end position="106"/>
    </location>
    <ligand>
        <name>ATP</name>
        <dbReference type="ChEBI" id="CHEBI:30616"/>
    </ligand>
</feature>
<dbReference type="PROSITE" id="PS51192">
    <property type="entry name" value="HELICASE_ATP_BIND_1"/>
    <property type="match status" value="1"/>
</dbReference>
<evidence type="ECO:0000256" key="9">
    <source>
        <dbReference type="ARBA" id="ARBA00022967"/>
    </source>
</evidence>
<evidence type="ECO:0000256" key="10">
    <source>
        <dbReference type="ARBA" id="ARBA00023010"/>
    </source>
</evidence>
<dbReference type="SMART" id="SM00957">
    <property type="entry name" value="SecA_DEAD"/>
    <property type="match status" value="1"/>
</dbReference>
<dbReference type="InterPro" id="IPR014001">
    <property type="entry name" value="Helicase_ATP-bd"/>
</dbReference>
<reference evidence="17" key="1">
    <citation type="submission" date="2016-06" db="EMBL/GenBank/DDBJ databases">
        <authorList>
            <person name="de Vries S.P.W."/>
            <person name="Hadjirin N.F."/>
            <person name="Lay E.M."/>
            <person name="Zadoks R.N."/>
            <person name="Peacock S.J."/>
            <person name="Parkhill J."/>
            <person name="Grant A.J."/>
            <person name="Mcdougall S."/>
            <person name="Holmes M.A."/>
        </authorList>
    </citation>
    <scope>NUCLEOTIDE SEQUENCE [LARGE SCALE GENOMIC DNA]</scope>
    <source>
        <strain evidence="17">NZ1587</strain>
    </source>
</reference>
<dbReference type="GO" id="GO:0005886">
    <property type="term" value="C:plasma membrane"/>
    <property type="evidence" value="ECO:0007669"/>
    <property type="project" value="UniProtKB-SubCell"/>
</dbReference>
<dbReference type="CDD" id="cd17928">
    <property type="entry name" value="DEXDc_SecA"/>
    <property type="match status" value="1"/>
</dbReference>
<dbReference type="SUPFAM" id="SSF52540">
    <property type="entry name" value="P-loop containing nucleoside triphosphate hydrolases"/>
    <property type="match status" value="2"/>
</dbReference>
<keyword evidence="6 12" id="KW-0547">Nucleotide-binding</keyword>
<dbReference type="InterPro" id="IPR036266">
    <property type="entry name" value="SecA_Wing/Scaffold_sf"/>
</dbReference>
<dbReference type="InterPro" id="IPR022490">
    <property type="entry name" value="SecA2"/>
</dbReference>
<dbReference type="InterPro" id="IPR011130">
    <property type="entry name" value="SecA_preprotein_X-link_dom"/>
</dbReference>
<evidence type="ECO:0000256" key="2">
    <source>
        <dbReference type="ARBA" id="ARBA00007650"/>
    </source>
</evidence>
<dbReference type="Gene3D" id="3.90.1440.10">
    <property type="entry name" value="SecA, preprotein cross-linking domain"/>
    <property type="match status" value="1"/>
</dbReference>
<evidence type="ECO:0000256" key="12">
    <source>
        <dbReference type="HAMAP-Rule" id="MF_01382"/>
    </source>
</evidence>
<dbReference type="GO" id="GO:0065002">
    <property type="term" value="P:intracellular protein transmembrane transport"/>
    <property type="evidence" value="ECO:0007669"/>
    <property type="project" value="UniProtKB-UniRule"/>
</dbReference>
<dbReference type="STRING" id="1856638.A9Q68_09880"/>
<dbReference type="SUPFAM" id="SSF81886">
    <property type="entry name" value="Helical scaffold and wing domains of SecA"/>
    <property type="match status" value="1"/>
</dbReference>
<dbReference type="Pfam" id="PF07516">
    <property type="entry name" value="SecA_SW"/>
    <property type="match status" value="1"/>
</dbReference>
<dbReference type="Proteomes" id="UP000182015">
    <property type="component" value="Unassembled WGS sequence"/>
</dbReference>
<dbReference type="InterPro" id="IPR014018">
    <property type="entry name" value="SecA_motor_DEAD"/>
</dbReference>
<dbReference type="InterPro" id="IPR011116">
    <property type="entry name" value="SecA_Wing/Scaffold"/>
</dbReference>
<keyword evidence="4 12" id="KW-1003">Cell membrane</keyword>
<evidence type="ECO:0000256" key="6">
    <source>
        <dbReference type="ARBA" id="ARBA00022741"/>
    </source>
</evidence>
<feature type="domain" description="SecA family profile" evidence="15">
    <location>
        <begin position="1"/>
        <end position="578"/>
    </location>
</feature>
<feature type="domain" description="Helicase C-terminal" evidence="14">
    <location>
        <begin position="418"/>
        <end position="577"/>
    </location>
</feature>
<comment type="catalytic activity">
    <reaction evidence="12">
        <text>ATP + H2O + cellular proteinSide 1 = ADP + phosphate + cellular proteinSide 2.</text>
        <dbReference type="EC" id="7.4.2.8"/>
    </reaction>
</comment>
<keyword evidence="8 12" id="KW-0653">Protein transport</keyword>
<keyword evidence="9 12" id="KW-1278">Translocase</keyword>
<feature type="domain" description="Helicase ATP-binding" evidence="13">
    <location>
        <begin position="86"/>
        <end position="249"/>
    </location>
</feature>
<dbReference type="PRINTS" id="PR00906">
    <property type="entry name" value="SECA"/>
</dbReference>
<dbReference type="AlphaFoldDB" id="A0A1L8MK32"/>
<dbReference type="SMART" id="SM00958">
    <property type="entry name" value="SecA_PP_bind"/>
    <property type="match status" value="1"/>
</dbReference>
<proteinExistence type="inferred from homology"/>
<dbReference type="InterPro" id="IPR011115">
    <property type="entry name" value="SecA_DEAD"/>
</dbReference>
<name>A0A1L8MK32_9STRE</name>
<keyword evidence="10 12" id="KW-0811">Translocation</keyword>
<evidence type="ECO:0000259" key="13">
    <source>
        <dbReference type="PROSITE" id="PS51192"/>
    </source>
</evidence>
<accession>A0A1L8MK32</accession>
<evidence type="ECO:0000313" key="16">
    <source>
        <dbReference type="EMBL" id="OJF71140.1"/>
    </source>
</evidence>
<comment type="subunit">
    <text evidence="12">Monomer and homodimer. Part of the essential Sec protein translocation apparatus which comprises SecA, SecYEG and auxiliary proteins SecDF. Other proteins may also be involved.</text>
</comment>
<comment type="similarity">
    <text evidence="2 12">Belongs to the SecA family.</text>
</comment>
<dbReference type="EC" id="7.4.2.8" evidence="12"/>
<feature type="binding site" evidence="12">
    <location>
        <position position="496"/>
    </location>
    <ligand>
        <name>ATP</name>
        <dbReference type="ChEBI" id="CHEBI:30616"/>
    </ligand>
</feature>
<dbReference type="InterPro" id="IPR036670">
    <property type="entry name" value="SecA_X-link_sf"/>
</dbReference>
<evidence type="ECO:0000256" key="11">
    <source>
        <dbReference type="ARBA" id="ARBA00023136"/>
    </source>
</evidence>
<dbReference type="PANTHER" id="PTHR30612">
    <property type="entry name" value="SECA INNER MEMBRANE COMPONENT OF SEC PROTEIN SECRETION SYSTEM"/>
    <property type="match status" value="1"/>
</dbReference>
<keyword evidence="7 12" id="KW-0067">ATP-binding</keyword>
<dbReference type="Pfam" id="PF07517">
    <property type="entry name" value="SecA_DEAD"/>
    <property type="match status" value="1"/>
</dbReference>
<feature type="binding site" evidence="12">
    <location>
        <position position="84"/>
    </location>
    <ligand>
        <name>ATP</name>
        <dbReference type="ChEBI" id="CHEBI:30616"/>
    </ligand>
</feature>
<dbReference type="GO" id="GO:0006605">
    <property type="term" value="P:protein targeting"/>
    <property type="evidence" value="ECO:0007669"/>
    <property type="project" value="UniProtKB-UniRule"/>
</dbReference>
<comment type="function">
    <text evidence="12">Part of the Sec protein translocase complex. Interacts with the SecYEG preprotein conducting channel. Has a central role in coupling the hydrolysis of ATP to the transfer of proteins into and across the cell membrane, serving as an ATP-driven molecular motor driving the stepwise translocation of polypeptide chains across the membrane.</text>
</comment>
<dbReference type="Pfam" id="PF01043">
    <property type="entry name" value="SecA_PP_bind"/>
    <property type="match status" value="1"/>
</dbReference>
<evidence type="ECO:0000256" key="3">
    <source>
        <dbReference type="ARBA" id="ARBA00022448"/>
    </source>
</evidence>
<dbReference type="GO" id="GO:0005524">
    <property type="term" value="F:ATP binding"/>
    <property type="evidence" value="ECO:0007669"/>
    <property type="project" value="UniProtKB-UniRule"/>
</dbReference>
<dbReference type="EMBL" id="LZDD01000004">
    <property type="protein sequence ID" value="OJF71140.1"/>
    <property type="molecule type" value="Genomic_DNA"/>
</dbReference>
<dbReference type="PANTHER" id="PTHR30612:SF0">
    <property type="entry name" value="CHLOROPLAST PROTEIN-TRANSPORTING ATPASE"/>
    <property type="match status" value="1"/>
</dbReference>
<dbReference type="GO" id="GO:0017038">
    <property type="term" value="P:protein import"/>
    <property type="evidence" value="ECO:0007669"/>
    <property type="project" value="InterPro"/>
</dbReference>
<dbReference type="OrthoDB" id="9762243at2"/>
<organism evidence="16 17">
    <name type="scientific">Streptococcus bovimastitidis</name>
    <dbReference type="NCBI Taxonomy" id="1856638"/>
    <lineage>
        <taxon>Bacteria</taxon>
        <taxon>Bacillati</taxon>
        <taxon>Bacillota</taxon>
        <taxon>Bacilli</taxon>
        <taxon>Lactobacillales</taxon>
        <taxon>Streptococcaceae</taxon>
        <taxon>Streptococcus</taxon>
    </lineage>
</organism>
<dbReference type="InterPro" id="IPR044722">
    <property type="entry name" value="SecA_SF2_C"/>
</dbReference>
<evidence type="ECO:0000259" key="14">
    <source>
        <dbReference type="PROSITE" id="PS51194"/>
    </source>
</evidence>
<dbReference type="Pfam" id="PF21090">
    <property type="entry name" value="P-loop_SecA"/>
    <property type="match status" value="2"/>
</dbReference>
<dbReference type="InterPro" id="IPR027417">
    <property type="entry name" value="P-loop_NTPase"/>
</dbReference>
<dbReference type="HAMAP" id="MF_01382">
    <property type="entry name" value="SecA"/>
    <property type="match status" value="1"/>
</dbReference>